<sequence>MLISIKDLFKANKEFQFGFIVFMIILVLAVTSHFSPFDPRSWNTVPKDLPPSFRHLLGTTSTGQDVFWILCHAFKNSLILGVITALISNLVGTFVGLLAGYKGGWIDRVLMSLNDTFIALPSFPILVFLAFALKGNLNMLNLGVILSFFSWPWGGRQVRAMILSLREREFTFTADFSGSSTLKIVFAEHLPFVLPWIIANFINTILWSIGMEVGLAIFGLSSLEIPTIGTMIYWSTQYQALFRGVWWWALTPILSSIFLFVSLFFISSAITEYLDPRSRLQRIRSRE</sequence>
<dbReference type="PROSITE" id="PS50928">
    <property type="entry name" value="ABC_TM1"/>
    <property type="match status" value="1"/>
</dbReference>
<comment type="caution">
    <text evidence="7">The sequence shown here is derived from an EMBL/GenBank/DDBJ whole genome shotgun (WGS) entry which is preliminary data.</text>
</comment>
<evidence type="ECO:0000313" key="7">
    <source>
        <dbReference type="EMBL" id="HGQ76556.1"/>
    </source>
</evidence>
<accession>A0A7V4FG27</accession>
<organism evidence="7">
    <name type="scientific">Fervidobacterium pennivorans</name>
    <dbReference type="NCBI Taxonomy" id="93466"/>
    <lineage>
        <taxon>Bacteria</taxon>
        <taxon>Thermotogati</taxon>
        <taxon>Thermotogota</taxon>
        <taxon>Thermotogae</taxon>
        <taxon>Thermotogales</taxon>
        <taxon>Fervidobacteriaceae</taxon>
        <taxon>Fervidobacterium</taxon>
    </lineage>
</organism>
<feature type="transmembrane region" description="Helical" evidence="5">
    <location>
        <begin position="190"/>
        <end position="209"/>
    </location>
</feature>
<feature type="transmembrane region" description="Helical" evidence="5">
    <location>
        <begin position="15"/>
        <end position="34"/>
    </location>
</feature>
<dbReference type="Pfam" id="PF00528">
    <property type="entry name" value="BPD_transp_1"/>
    <property type="match status" value="1"/>
</dbReference>
<dbReference type="SUPFAM" id="SSF161098">
    <property type="entry name" value="MetI-like"/>
    <property type="match status" value="1"/>
</dbReference>
<comment type="similarity">
    <text evidence="5">Belongs to the binding-protein-dependent transport system permease family.</text>
</comment>
<comment type="subcellular location">
    <subcellularLocation>
        <location evidence="5">Cell membrane</location>
        <topology evidence="5">Multi-pass membrane protein</topology>
    </subcellularLocation>
    <subcellularLocation>
        <location evidence="1">Membrane</location>
        <topology evidence="1">Multi-pass membrane protein</topology>
    </subcellularLocation>
</comment>
<dbReference type="EMBL" id="DTBH01000031">
    <property type="protein sequence ID" value="HGQ76556.1"/>
    <property type="molecule type" value="Genomic_DNA"/>
</dbReference>
<reference evidence="7" key="1">
    <citation type="journal article" date="2020" name="mSystems">
        <title>Genome- and Community-Level Interaction Insights into Carbon Utilization and Element Cycling Functions of Hydrothermarchaeota in Hydrothermal Sediment.</title>
        <authorList>
            <person name="Zhou Z."/>
            <person name="Liu Y."/>
            <person name="Xu W."/>
            <person name="Pan J."/>
            <person name="Luo Z.H."/>
            <person name="Li M."/>
        </authorList>
    </citation>
    <scope>NUCLEOTIDE SEQUENCE [LARGE SCALE GENOMIC DNA]</scope>
    <source>
        <strain evidence="7">SpSt-640</strain>
    </source>
</reference>
<keyword evidence="5" id="KW-0813">Transport</keyword>
<dbReference type="AlphaFoldDB" id="A0A7V4FG27"/>
<feature type="transmembrane region" description="Helical" evidence="5">
    <location>
        <begin position="78"/>
        <end position="101"/>
    </location>
</feature>
<dbReference type="InterPro" id="IPR000515">
    <property type="entry name" value="MetI-like"/>
</dbReference>
<name>A0A7V4FG27_FERPE</name>
<keyword evidence="4 5" id="KW-0472">Membrane</keyword>
<evidence type="ECO:0000259" key="6">
    <source>
        <dbReference type="PROSITE" id="PS50928"/>
    </source>
</evidence>
<dbReference type="PANTHER" id="PTHR42729">
    <property type="entry name" value="OLIGO/DIPEPTIDE TRANSPORT, PERMEASE PROTEIN (DPPC-2)"/>
    <property type="match status" value="1"/>
</dbReference>
<evidence type="ECO:0000256" key="2">
    <source>
        <dbReference type="ARBA" id="ARBA00022692"/>
    </source>
</evidence>
<dbReference type="PANTHER" id="PTHR42729:SF1">
    <property type="entry name" value="OLIGO_DIPEPTIDE TRANSPORT, PERMEASE PROTEIN (DPPC-2)"/>
    <property type="match status" value="1"/>
</dbReference>
<protein>
    <submittedName>
        <fullName evidence="7">ABC transporter permease</fullName>
    </submittedName>
</protein>
<feature type="transmembrane region" description="Helical" evidence="5">
    <location>
        <begin position="215"/>
        <end position="234"/>
    </location>
</feature>
<dbReference type="GO" id="GO:0055085">
    <property type="term" value="P:transmembrane transport"/>
    <property type="evidence" value="ECO:0007669"/>
    <property type="project" value="InterPro"/>
</dbReference>
<feature type="transmembrane region" description="Helical" evidence="5">
    <location>
        <begin position="139"/>
        <end position="158"/>
    </location>
</feature>
<proteinExistence type="inferred from homology"/>
<evidence type="ECO:0000256" key="4">
    <source>
        <dbReference type="ARBA" id="ARBA00023136"/>
    </source>
</evidence>
<keyword evidence="3 5" id="KW-1133">Transmembrane helix</keyword>
<evidence type="ECO:0000256" key="5">
    <source>
        <dbReference type="RuleBase" id="RU363032"/>
    </source>
</evidence>
<dbReference type="GO" id="GO:0005886">
    <property type="term" value="C:plasma membrane"/>
    <property type="evidence" value="ECO:0007669"/>
    <property type="project" value="UniProtKB-SubCell"/>
</dbReference>
<keyword evidence="2 5" id="KW-0812">Transmembrane</keyword>
<feature type="transmembrane region" description="Helical" evidence="5">
    <location>
        <begin position="113"/>
        <end position="133"/>
    </location>
</feature>
<dbReference type="Gene3D" id="1.10.3720.10">
    <property type="entry name" value="MetI-like"/>
    <property type="match status" value="1"/>
</dbReference>
<evidence type="ECO:0000256" key="1">
    <source>
        <dbReference type="ARBA" id="ARBA00004141"/>
    </source>
</evidence>
<feature type="transmembrane region" description="Helical" evidence="5">
    <location>
        <begin position="246"/>
        <end position="270"/>
    </location>
</feature>
<evidence type="ECO:0000256" key="3">
    <source>
        <dbReference type="ARBA" id="ARBA00022989"/>
    </source>
</evidence>
<feature type="domain" description="ABC transmembrane type-1" evidence="6">
    <location>
        <begin position="74"/>
        <end position="267"/>
    </location>
</feature>
<dbReference type="InterPro" id="IPR035906">
    <property type="entry name" value="MetI-like_sf"/>
</dbReference>
<gene>
    <name evidence="7" type="ORF">ENU12_01225</name>
</gene>